<evidence type="ECO:0000256" key="4">
    <source>
        <dbReference type="ARBA" id="ARBA00022857"/>
    </source>
</evidence>
<feature type="domain" description="Glucose-6-phosphate dehydrogenase NAD-binding" evidence="8">
    <location>
        <begin position="12"/>
        <end position="185"/>
    </location>
</feature>
<feature type="binding site" evidence="7">
    <location>
        <position position="176"/>
    </location>
    <ligand>
        <name>substrate</name>
    </ligand>
</feature>
<dbReference type="EMBL" id="CP032759">
    <property type="protein sequence ID" value="AYN24745.1"/>
    <property type="molecule type" value="Genomic_DNA"/>
</dbReference>
<evidence type="ECO:0000256" key="6">
    <source>
        <dbReference type="ARBA" id="ARBA00023277"/>
    </source>
</evidence>
<dbReference type="GO" id="GO:0004345">
    <property type="term" value="F:glucose-6-phosphate dehydrogenase activity"/>
    <property type="evidence" value="ECO:0007669"/>
    <property type="project" value="UniProtKB-UniRule"/>
</dbReference>
<dbReference type="InterPro" id="IPR022674">
    <property type="entry name" value="G6P_DH_NAD-bd"/>
</dbReference>
<keyword evidence="5 7" id="KW-0560">Oxidoreductase</keyword>
<organism evidence="10 11">
    <name type="scientific">Buchnera aphidicola subsp. Rhopalosiphum maidis</name>
    <dbReference type="NCBI Taxonomy" id="118109"/>
    <lineage>
        <taxon>Bacteria</taxon>
        <taxon>Pseudomonadati</taxon>
        <taxon>Pseudomonadota</taxon>
        <taxon>Gammaproteobacteria</taxon>
        <taxon>Enterobacterales</taxon>
        <taxon>Erwiniaceae</taxon>
        <taxon>Buchnera</taxon>
    </lineage>
</organism>
<evidence type="ECO:0000313" key="10">
    <source>
        <dbReference type="EMBL" id="AYN24745.1"/>
    </source>
</evidence>
<dbReference type="EC" id="1.1.1.49" evidence="7"/>
<feature type="active site" description="Proton acceptor" evidence="7">
    <location>
        <position position="238"/>
    </location>
</feature>
<dbReference type="UniPathway" id="UPA00115">
    <property type="reaction ID" value="UER00408"/>
</dbReference>
<dbReference type="InterPro" id="IPR001282">
    <property type="entry name" value="G6P_DH"/>
</dbReference>
<dbReference type="GO" id="GO:0050661">
    <property type="term" value="F:NADP binding"/>
    <property type="evidence" value="ECO:0007669"/>
    <property type="project" value="UniProtKB-UniRule"/>
</dbReference>
<comment type="function">
    <text evidence="7">Catalyzes the oxidation of glucose 6-phosphate to 6-phosphogluconolactone.</text>
</comment>
<feature type="domain" description="Glucose-6-phosphate dehydrogenase C-terminal" evidence="9">
    <location>
        <begin position="187"/>
        <end position="486"/>
    </location>
</feature>
<evidence type="ECO:0000256" key="1">
    <source>
        <dbReference type="ARBA" id="ARBA00004937"/>
    </source>
</evidence>
<dbReference type="GO" id="GO:0009051">
    <property type="term" value="P:pentose-phosphate shunt, oxidative branch"/>
    <property type="evidence" value="ECO:0007669"/>
    <property type="project" value="TreeGrafter"/>
</dbReference>
<dbReference type="InterPro" id="IPR036291">
    <property type="entry name" value="NAD(P)-bd_dom_sf"/>
</dbReference>
<dbReference type="Pfam" id="PF00479">
    <property type="entry name" value="G6PD_N"/>
    <property type="match status" value="1"/>
</dbReference>
<evidence type="ECO:0000256" key="2">
    <source>
        <dbReference type="ARBA" id="ARBA00009975"/>
    </source>
</evidence>
<reference evidence="10 11" key="1">
    <citation type="submission" date="2018-10" db="EMBL/GenBank/DDBJ databases">
        <title>Genome sequence of the corn leaf aphid (Rhopalosiphum maidis Fitch).</title>
        <authorList>
            <person name="Chen W."/>
            <person name="Shakir S."/>
            <person name="Bigham M."/>
            <person name="Fei Z."/>
            <person name="Jander G."/>
        </authorList>
    </citation>
    <scope>NUCLEOTIDE SEQUENCE [LARGE SCALE GENOMIC DNA]</scope>
    <source>
        <strain evidence="10 11">BTI</strain>
    </source>
</reference>
<dbReference type="Gene3D" id="3.40.50.720">
    <property type="entry name" value="NAD(P)-binding Rossmann-like Domain"/>
    <property type="match status" value="1"/>
</dbReference>
<feature type="binding site" evidence="7">
    <location>
        <position position="146"/>
    </location>
    <ligand>
        <name>NADP(+)</name>
        <dbReference type="ChEBI" id="CHEBI:58349"/>
    </ligand>
</feature>
<keyword evidence="4 7" id="KW-0521">NADP</keyword>
<dbReference type="PANTHER" id="PTHR23429">
    <property type="entry name" value="GLUCOSE-6-PHOSPHATE 1-DEHYDROGENASE G6PD"/>
    <property type="match status" value="1"/>
</dbReference>
<dbReference type="PANTHER" id="PTHR23429:SF0">
    <property type="entry name" value="GLUCOSE-6-PHOSPHATE 1-DEHYDROGENASE"/>
    <property type="match status" value="1"/>
</dbReference>
<dbReference type="InterPro" id="IPR019796">
    <property type="entry name" value="G6P_DH_AS"/>
</dbReference>
<evidence type="ECO:0000313" key="11">
    <source>
        <dbReference type="Proteomes" id="UP000271533"/>
    </source>
</evidence>
<dbReference type="RefSeq" id="WP_158361264.1">
    <property type="nucleotide sequence ID" value="NZ_CP032759.1"/>
</dbReference>
<dbReference type="SUPFAM" id="SSF51735">
    <property type="entry name" value="NAD(P)-binding Rossmann-fold domains"/>
    <property type="match status" value="1"/>
</dbReference>
<comment type="caution">
    <text evidence="7">Lacks conserved residue(s) required for the propagation of feature annotation.</text>
</comment>
<dbReference type="PRINTS" id="PR00079">
    <property type="entry name" value="G6PDHDRGNASE"/>
</dbReference>
<sequence>MITETNQACDLVIFGTKGDLARRKLLPALYKLEKSQKIHPDTRIIGAGRADWNTEDYINVVKKAIKKFLNEKFDENIWKKLSSRLNFFNIDVSKDIYFLELKKILHEKKNIIIYYCAVPPNTFNAIFSGLGKVNLNYFPSRIIIEKPLGISLETSKKINNQISKYFLESQIFRIDHYLGKESILNLLALRFSNSFFFHSWNNKIIDHIQITVSEEVGIENRWNYFDQMGQTRDMIQNHLLQILTIVSMDQPKNITPEGIRDEKLKILRSLKKIHLNEINIKTARGQYASGVINGRKVPSYVEENGANKNSKTETFVSIKVDIDNHRWCGVPFYLRTGKRLAYKYSEIVVVFKKMSNNLFQEFNKNLPPNKLIIRLEPNESIKIEFLKKVPGLSKEYKLINDRMECNYFNINNTKNFVDAYERLLFESMRGIQSLFVCRDEVEEAWKWIDPIINSWKKTNTLQLYKSGTWGPKNSDEIIMRDGRFWETFN</sequence>
<accession>A0A3G2I614</accession>
<comment type="pathway">
    <text evidence="1 7">Carbohydrate degradation; pentose phosphate pathway; D-ribulose 5-phosphate from D-glucose 6-phosphate (oxidative stage): step 1/3.</text>
</comment>
<protein>
    <recommendedName>
        <fullName evidence="7">Glucose-6-phosphate 1-dehydrogenase</fullName>
        <shortName evidence="7">G6PD</shortName>
        <ecNumber evidence="7">1.1.1.49</ecNumber>
    </recommendedName>
</protein>
<dbReference type="Proteomes" id="UP000271533">
    <property type="component" value="Chromosome"/>
</dbReference>
<comment type="similarity">
    <text evidence="2 7">Belongs to the glucose-6-phosphate dehydrogenase family.</text>
</comment>
<dbReference type="NCBIfam" id="TIGR00871">
    <property type="entry name" value="zwf"/>
    <property type="match status" value="1"/>
</dbReference>
<feature type="binding site" evidence="7">
    <location>
        <position position="233"/>
    </location>
    <ligand>
        <name>substrate</name>
    </ligand>
</feature>
<dbReference type="SUPFAM" id="SSF55347">
    <property type="entry name" value="Glyceraldehyde-3-phosphate dehydrogenase-like, C-terminal domain"/>
    <property type="match status" value="1"/>
</dbReference>
<dbReference type="InterPro" id="IPR022675">
    <property type="entry name" value="G6P_DH_C"/>
</dbReference>
<evidence type="ECO:0000256" key="5">
    <source>
        <dbReference type="ARBA" id="ARBA00023002"/>
    </source>
</evidence>
<dbReference type="Pfam" id="PF02781">
    <property type="entry name" value="G6PD_C"/>
    <property type="match status" value="1"/>
</dbReference>
<evidence type="ECO:0000256" key="3">
    <source>
        <dbReference type="ARBA" id="ARBA00022526"/>
    </source>
</evidence>
<dbReference type="GO" id="GO:0006006">
    <property type="term" value="P:glucose metabolic process"/>
    <property type="evidence" value="ECO:0007669"/>
    <property type="project" value="UniProtKB-KW"/>
</dbReference>
<feature type="binding site" evidence="7">
    <location>
        <position position="214"/>
    </location>
    <ligand>
        <name>substrate</name>
    </ligand>
</feature>
<gene>
    <name evidence="7 10" type="primary">zwf</name>
    <name evidence="10" type="ORF">D8S97_02135</name>
</gene>
<dbReference type="PIRSF" id="PIRSF000110">
    <property type="entry name" value="G6PD"/>
    <property type="match status" value="1"/>
</dbReference>
<keyword evidence="3 7" id="KW-0313">Glucose metabolism</keyword>
<feature type="binding site" evidence="7">
    <location>
        <position position="343"/>
    </location>
    <ligand>
        <name>substrate</name>
    </ligand>
</feature>
<evidence type="ECO:0000259" key="8">
    <source>
        <dbReference type="Pfam" id="PF00479"/>
    </source>
</evidence>
<dbReference type="HAMAP" id="MF_00966">
    <property type="entry name" value="G6PD"/>
    <property type="match status" value="1"/>
</dbReference>
<feature type="binding site" evidence="7">
    <location>
        <position position="49"/>
    </location>
    <ligand>
        <name>NADP(+)</name>
        <dbReference type="ChEBI" id="CHEBI:58349"/>
    </ligand>
</feature>
<proteinExistence type="inferred from homology"/>
<keyword evidence="6 7" id="KW-0119">Carbohydrate metabolism</keyword>
<dbReference type="OrthoDB" id="9802739at2"/>
<evidence type="ECO:0000256" key="7">
    <source>
        <dbReference type="HAMAP-Rule" id="MF_00966"/>
    </source>
</evidence>
<feature type="binding site" evidence="7">
    <location>
        <position position="180"/>
    </location>
    <ligand>
        <name>substrate</name>
    </ligand>
</feature>
<name>A0A3G2I614_BUCRM</name>
<dbReference type="PROSITE" id="PS00069">
    <property type="entry name" value="G6P_DEHYDROGENASE"/>
    <property type="match status" value="1"/>
</dbReference>
<dbReference type="GO" id="GO:0005829">
    <property type="term" value="C:cytosol"/>
    <property type="evidence" value="ECO:0007669"/>
    <property type="project" value="TreeGrafter"/>
</dbReference>
<dbReference type="AlphaFoldDB" id="A0A3G2I614"/>
<dbReference type="Gene3D" id="3.30.360.10">
    <property type="entry name" value="Dihydrodipicolinate Reductase, domain 2"/>
    <property type="match status" value="1"/>
</dbReference>
<comment type="catalytic activity">
    <reaction evidence="7">
        <text>D-glucose 6-phosphate + NADP(+) = 6-phospho-D-glucono-1,5-lactone + NADPH + H(+)</text>
        <dbReference type="Rhea" id="RHEA:15841"/>
        <dbReference type="ChEBI" id="CHEBI:15378"/>
        <dbReference type="ChEBI" id="CHEBI:57783"/>
        <dbReference type="ChEBI" id="CHEBI:57955"/>
        <dbReference type="ChEBI" id="CHEBI:58349"/>
        <dbReference type="ChEBI" id="CHEBI:61548"/>
        <dbReference type="EC" id="1.1.1.49"/>
    </reaction>
</comment>
<feature type="binding site" evidence="7">
    <location>
        <position position="338"/>
    </location>
    <ligand>
        <name>substrate</name>
    </ligand>
</feature>
<feature type="binding site" evidence="7">
    <location>
        <begin position="91"/>
        <end position="92"/>
    </location>
    <ligand>
        <name>NADP(+)</name>
        <dbReference type="ChEBI" id="CHEBI:58349"/>
    </ligand>
</feature>
<evidence type="ECO:0000259" key="9">
    <source>
        <dbReference type="Pfam" id="PF02781"/>
    </source>
</evidence>